<evidence type="ECO:0000256" key="3">
    <source>
        <dbReference type="ARBA" id="ARBA00010088"/>
    </source>
</evidence>
<dbReference type="EMBL" id="CP122979">
    <property type="protein sequence ID" value="WGI36731.1"/>
    <property type="molecule type" value="Genomic_DNA"/>
</dbReference>
<evidence type="ECO:0000256" key="7">
    <source>
        <dbReference type="ARBA" id="ARBA00022801"/>
    </source>
</evidence>
<keyword evidence="5 8" id="KW-0963">Cytoplasm</keyword>
<organism evidence="11 12">
    <name type="scientific">Mesomycoplasma lagogenitalium</name>
    <dbReference type="NCBI Taxonomy" id="171286"/>
    <lineage>
        <taxon>Bacteria</taxon>
        <taxon>Bacillati</taxon>
        <taxon>Mycoplasmatota</taxon>
        <taxon>Mycoplasmoidales</taxon>
        <taxon>Metamycoplasmataceae</taxon>
        <taxon>Mesomycoplasma</taxon>
    </lineage>
</organism>
<comment type="catalytic activity">
    <reaction evidence="1 8 9">
        <text>Release of N-terminal proline from a peptide.</text>
        <dbReference type="EC" id="3.4.11.5"/>
    </reaction>
</comment>
<comment type="similarity">
    <text evidence="3 8 9">Belongs to the peptidase S33 family.</text>
</comment>
<comment type="subcellular location">
    <subcellularLocation>
        <location evidence="2 8">Cytoplasm</location>
    </subcellularLocation>
</comment>
<dbReference type="Pfam" id="PF00561">
    <property type="entry name" value="Abhydrolase_1"/>
    <property type="match status" value="1"/>
</dbReference>
<evidence type="ECO:0000313" key="12">
    <source>
        <dbReference type="Proteomes" id="UP001179842"/>
    </source>
</evidence>
<evidence type="ECO:0000256" key="8">
    <source>
        <dbReference type="PIRNR" id="PIRNR006431"/>
    </source>
</evidence>
<evidence type="ECO:0000259" key="10">
    <source>
        <dbReference type="Pfam" id="PF00561"/>
    </source>
</evidence>
<evidence type="ECO:0000313" key="11">
    <source>
        <dbReference type="EMBL" id="WGI36731.1"/>
    </source>
</evidence>
<dbReference type="PIRSF" id="PIRSF006431">
    <property type="entry name" value="Pept_S33"/>
    <property type="match status" value="1"/>
</dbReference>
<dbReference type="SUPFAM" id="SSF53474">
    <property type="entry name" value="alpha/beta-Hydrolases"/>
    <property type="match status" value="1"/>
</dbReference>
<dbReference type="GO" id="GO:0004177">
    <property type="term" value="F:aminopeptidase activity"/>
    <property type="evidence" value="ECO:0007669"/>
    <property type="project" value="UniProtKB-KW"/>
</dbReference>
<proteinExistence type="inferred from homology"/>
<accession>A0ABY8LWU8</accession>
<dbReference type="Gene3D" id="3.40.50.1820">
    <property type="entry name" value="alpha/beta hydrolase"/>
    <property type="match status" value="1"/>
</dbReference>
<sequence length="318" mass="37149">MINNFKSGYLKTEDNHSVYYRVYGEEKNIAVFVIHGGPGGASNYKDIKWFDLNLYKVIFIDQRGCGNSLPKMELENNDSNKLVEDIEKIRKLLKIDKMILFGGSWGSTLSLLYAIKYPKHILHLFLFSIFLGRKKDIDFLYEKNGAALFSPDYYHKFFTLVKNEKGKRVLEKYYNIFKSENHLLKSKAAIYYTNWQSSLASVSKFHFYENALENEVKDKINYAMFESHYLINNLFLENDNYILKNVKKIENIKTTLIHGRLDLICRSQGAFLLYQKLKNAKLYLADASGHSCEDKIFKSIMKKEILKLSNKLKSIIKN</sequence>
<keyword evidence="7 8" id="KW-0378">Hydrolase</keyword>
<evidence type="ECO:0000256" key="2">
    <source>
        <dbReference type="ARBA" id="ARBA00004496"/>
    </source>
</evidence>
<evidence type="ECO:0000256" key="1">
    <source>
        <dbReference type="ARBA" id="ARBA00001585"/>
    </source>
</evidence>
<dbReference type="InterPro" id="IPR002410">
    <property type="entry name" value="Peptidase_S33"/>
</dbReference>
<evidence type="ECO:0000256" key="9">
    <source>
        <dbReference type="RuleBase" id="RU003421"/>
    </source>
</evidence>
<gene>
    <name evidence="11" type="primary">pip</name>
    <name evidence="11" type="ORF">QEG99_00375</name>
</gene>
<dbReference type="InterPro" id="IPR005944">
    <property type="entry name" value="Pro_iminopeptidase"/>
</dbReference>
<dbReference type="PANTHER" id="PTHR43722:SF1">
    <property type="entry name" value="PROLINE IMINOPEPTIDASE"/>
    <property type="match status" value="1"/>
</dbReference>
<keyword evidence="4 8" id="KW-0031">Aminopeptidase</keyword>
<keyword evidence="6 8" id="KW-0645">Protease</keyword>
<dbReference type="InterPro" id="IPR029058">
    <property type="entry name" value="AB_hydrolase_fold"/>
</dbReference>
<dbReference type="PRINTS" id="PR00793">
    <property type="entry name" value="PROAMNOPTASE"/>
</dbReference>
<feature type="domain" description="AB hydrolase-1" evidence="10">
    <location>
        <begin position="30"/>
        <end position="291"/>
    </location>
</feature>
<name>A0ABY8LWU8_9BACT</name>
<protein>
    <recommendedName>
        <fullName evidence="8 9">Proline iminopeptidase</fullName>
        <shortName evidence="8">PIP</shortName>
        <ecNumber evidence="8 9">3.4.11.5</ecNumber>
    </recommendedName>
    <alternativeName>
        <fullName evidence="8">Prolyl aminopeptidase</fullName>
    </alternativeName>
</protein>
<dbReference type="InterPro" id="IPR000073">
    <property type="entry name" value="AB_hydrolase_1"/>
</dbReference>
<evidence type="ECO:0000256" key="5">
    <source>
        <dbReference type="ARBA" id="ARBA00022490"/>
    </source>
</evidence>
<dbReference type="EC" id="3.4.11.5" evidence="8 9"/>
<evidence type="ECO:0000256" key="6">
    <source>
        <dbReference type="ARBA" id="ARBA00022670"/>
    </source>
</evidence>
<dbReference type="Proteomes" id="UP001179842">
    <property type="component" value="Chromosome"/>
</dbReference>
<dbReference type="RefSeq" id="WP_280102033.1">
    <property type="nucleotide sequence ID" value="NZ_CP122979.1"/>
</dbReference>
<keyword evidence="12" id="KW-1185">Reference proteome</keyword>
<dbReference type="PANTHER" id="PTHR43722">
    <property type="entry name" value="PROLINE IMINOPEPTIDASE"/>
    <property type="match status" value="1"/>
</dbReference>
<evidence type="ECO:0000256" key="4">
    <source>
        <dbReference type="ARBA" id="ARBA00022438"/>
    </source>
</evidence>
<reference evidence="11" key="1">
    <citation type="submission" date="2023-04" db="EMBL/GenBank/DDBJ databases">
        <title>Completed genome of Mycoplasma lagogenitalium type strain 12MS.</title>
        <authorList>
            <person name="Spergser J."/>
        </authorList>
    </citation>
    <scope>NUCLEOTIDE SEQUENCE</scope>
    <source>
        <strain evidence="11">12MS</strain>
    </source>
</reference>
<dbReference type="NCBIfam" id="TIGR01249">
    <property type="entry name" value="pro_imino_pep_1"/>
    <property type="match status" value="1"/>
</dbReference>